<feature type="domain" description="Adenine deaminase C-terminal" evidence="8">
    <location>
        <begin position="403"/>
        <end position="556"/>
    </location>
</feature>
<evidence type="ECO:0000256" key="6">
    <source>
        <dbReference type="HAMAP-Rule" id="MF_01518"/>
    </source>
</evidence>
<evidence type="ECO:0000313" key="9">
    <source>
        <dbReference type="EMBL" id="WXB18713.1"/>
    </source>
</evidence>
<dbReference type="EC" id="3.5.4.2" evidence="2 6"/>
<dbReference type="Pfam" id="PF13382">
    <property type="entry name" value="Adenine_deam_C"/>
    <property type="match status" value="1"/>
</dbReference>
<dbReference type="NCBIfam" id="TIGR01178">
    <property type="entry name" value="ade"/>
    <property type="match status" value="1"/>
</dbReference>
<dbReference type="SUPFAM" id="SSF51556">
    <property type="entry name" value="Metallo-dependent hydrolases"/>
    <property type="match status" value="1"/>
</dbReference>
<evidence type="ECO:0000313" key="10">
    <source>
        <dbReference type="Proteomes" id="UP001370348"/>
    </source>
</evidence>
<evidence type="ECO:0000259" key="8">
    <source>
        <dbReference type="Pfam" id="PF13382"/>
    </source>
</evidence>
<accession>A0ABZ2M869</accession>
<name>A0ABZ2M869_9BACT</name>
<keyword evidence="3 6" id="KW-0378">Hydrolase</keyword>
<protein>
    <recommendedName>
        <fullName evidence="2 6">Adenine deaminase</fullName>
        <shortName evidence="6">Adenase</shortName>
        <shortName evidence="6">Adenine aminase</shortName>
        <ecNumber evidence="2 6">3.5.4.2</ecNumber>
    </recommendedName>
</protein>
<dbReference type="InterPro" id="IPR011059">
    <property type="entry name" value="Metal-dep_hydrolase_composite"/>
</dbReference>
<dbReference type="HAMAP" id="MF_01518">
    <property type="entry name" value="Adenine_deamin"/>
    <property type="match status" value="1"/>
</dbReference>
<evidence type="ECO:0000256" key="4">
    <source>
        <dbReference type="ARBA" id="ARBA00023211"/>
    </source>
</evidence>
<evidence type="ECO:0000256" key="3">
    <source>
        <dbReference type="ARBA" id="ARBA00022801"/>
    </source>
</evidence>
<evidence type="ECO:0000256" key="5">
    <source>
        <dbReference type="ARBA" id="ARBA00047720"/>
    </source>
</evidence>
<reference evidence="9 10" key="1">
    <citation type="submission" date="2021-12" db="EMBL/GenBank/DDBJ databases">
        <title>Discovery of the Pendulisporaceae a myxobacterial family with distinct sporulation behavior and unique specialized metabolism.</title>
        <authorList>
            <person name="Garcia R."/>
            <person name="Popoff A."/>
            <person name="Bader C.D."/>
            <person name="Loehr J."/>
            <person name="Walesch S."/>
            <person name="Walt C."/>
            <person name="Boldt J."/>
            <person name="Bunk B."/>
            <person name="Haeckl F.J.F.P.J."/>
            <person name="Gunesch A.P."/>
            <person name="Birkelbach J."/>
            <person name="Nuebel U."/>
            <person name="Pietschmann T."/>
            <person name="Bach T."/>
            <person name="Mueller R."/>
        </authorList>
    </citation>
    <scope>NUCLEOTIDE SEQUENCE [LARGE SCALE GENOMIC DNA]</scope>
    <source>
        <strain evidence="9 10">MSr11954</strain>
    </source>
</reference>
<dbReference type="GO" id="GO:0000034">
    <property type="term" value="F:adenine deaminase activity"/>
    <property type="evidence" value="ECO:0007669"/>
    <property type="project" value="UniProtKB-EC"/>
</dbReference>
<dbReference type="InterPro" id="IPR026912">
    <property type="entry name" value="Adenine_deam_C"/>
</dbReference>
<sequence length="564" mass="59400">MEAAKLARLIDAAQGRAPCDAVVRDVRYLDVFSCTWHQGDLAIQDGYIVGVEPGLAARRVLEGKGRAVVPGFCDAHVHVESSLLTPHHFQRAVLGRGTTSAICDPHELANVVGLPGIRYFLDASQDMALNLRVMLSSCVPATAFETNGGGTIDAAALSTLLDHPKTLGLAEMMNVPGVLHADPEVLAKLALFAGRRIDGHCPLVRGRDLSSYAAAGISSCHESSELEEAREKLGKGIAVWIREGSVAKDLRALAPLLTMATSTSIGFCTDDRNPLDIAREGHIDHLVRGAIGLGVPAEVAYRSASFSVARHYGLTRRGAIAPGYVADLILLDDANTCAISDVLVSGTPAGELDLDSSAARAAAENGAARETMRAKVPELADLEGPKGSVHVIGVREGRILTDRAVMAHDAEGVARLTVLERHGHGLKPANGYVRGFGRHLRGAIASSVGHDSHNLIVVGSNPSDMRAALAALIACGGGFCVVSQGSVRARLPLPIGGLMSPEDAGFVERALVDLHRASTDIGCELPEPFLQLAFLSLPVIPSLKLTDRGLMDVDAFRLIDVRAA</sequence>
<dbReference type="InterPro" id="IPR032466">
    <property type="entry name" value="Metal_Hydrolase"/>
</dbReference>
<dbReference type="Pfam" id="PF01979">
    <property type="entry name" value="Amidohydro_1"/>
    <property type="match status" value="1"/>
</dbReference>
<comment type="similarity">
    <text evidence="1 6">Belongs to the metallo-dependent hydrolases superfamily. Adenine deaminase family.</text>
</comment>
<dbReference type="SUPFAM" id="SSF51338">
    <property type="entry name" value="Composite domain of metallo-dependent hydrolases"/>
    <property type="match status" value="1"/>
</dbReference>
<dbReference type="Gene3D" id="3.20.20.140">
    <property type="entry name" value="Metal-dependent hydrolases"/>
    <property type="match status" value="1"/>
</dbReference>
<comment type="catalytic activity">
    <reaction evidence="5 6">
        <text>adenine + H2O + H(+) = hypoxanthine + NH4(+)</text>
        <dbReference type="Rhea" id="RHEA:23688"/>
        <dbReference type="ChEBI" id="CHEBI:15377"/>
        <dbReference type="ChEBI" id="CHEBI:15378"/>
        <dbReference type="ChEBI" id="CHEBI:16708"/>
        <dbReference type="ChEBI" id="CHEBI:17368"/>
        <dbReference type="ChEBI" id="CHEBI:28938"/>
        <dbReference type="EC" id="3.5.4.2"/>
    </reaction>
</comment>
<dbReference type="InterPro" id="IPR006680">
    <property type="entry name" value="Amidohydro-rel"/>
</dbReference>
<evidence type="ECO:0000256" key="2">
    <source>
        <dbReference type="ARBA" id="ARBA00012782"/>
    </source>
</evidence>
<dbReference type="CDD" id="cd01295">
    <property type="entry name" value="AdeC"/>
    <property type="match status" value="1"/>
</dbReference>
<feature type="domain" description="Amidohydrolase-related" evidence="7">
    <location>
        <begin position="68"/>
        <end position="347"/>
    </location>
</feature>
<proteinExistence type="inferred from homology"/>
<dbReference type="Proteomes" id="UP001370348">
    <property type="component" value="Chromosome"/>
</dbReference>
<dbReference type="Gene3D" id="2.30.40.10">
    <property type="entry name" value="Urease, subunit C, domain 1"/>
    <property type="match status" value="1"/>
</dbReference>
<dbReference type="InterPro" id="IPR006679">
    <property type="entry name" value="Adenine_deam"/>
</dbReference>
<organism evidence="9 10">
    <name type="scientific">Pendulispora albinea</name>
    <dbReference type="NCBI Taxonomy" id="2741071"/>
    <lineage>
        <taxon>Bacteria</taxon>
        <taxon>Pseudomonadati</taxon>
        <taxon>Myxococcota</taxon>
        <taxon>Myxococcia</taxon>
        <taxon>Myxococcales</taxon>
        <taxon>Sorangiineae</taxon>
        <taxon>Pendulisporaceae</taxon>
        <taxon>Pendulispora</taxon>
    </lineage>
</organism>
<keyword evidence="4 6" id="KW-0464">Manganese</keyword>
<dbReference type="PANTHER" id="PTHR11113:SF2">
    <property type="entry name" value="ADENINE DEAMINASE"/>
    <property type="match status" value="1"/>
</dbReference>
<evidence type="ECO:0000259" key="7">
    <source>
        <dbReference type="Pfam" id="PF01979"/>
    </source>
</evidence>
<dbReference type="EMBL" id="CP089984">
    <property type="protein sequence ID" value="WXB18713.1"/>
    <property type="molecule type" value="Genomic_DNA"/>
</dbReference>
<comment type="cofactor">
    <cofactor evidence="6">
        <name>Mn(2+)</name>
        <dbReference type="ChEBI" id="CHEBI:29035"/>
    </cofactor>
</comment>
<dbReference type="RefSeq" id="WP_394828340.1">
    <property type="nucleotide sequence ID" value="NZ_CP089984.1"/>
</dbReference>
<dbReference type="PANTHER" id="PTHR11113">
    <property type="entry name" value="N-ACETYLGLUCOSAMINE-6-PHOSPHATE DEACETYLASE"/>
    <property type="match status" value="1"/>
</dbReference>
<evidence type="ECO:0000256" key="1">
    <source>
        <dbReference type="ARBA" id="ARBA00006773"/>
    </source>
</evidence>
<keyword evidence="10" id="KW-1185">Reference proteome</keyword>
<gene>
    <name evidence="6 9" type="primary">ade</name>
    <name evidence="9" type="ORF">LZC94_15925</name>
</gene>